<evidence type="ECO:0008006" key="4">
    <source>
        <dbReference type="Google" id="ProtNLM"/>
    </source>
</evidence>
<dbReference type="EMBL" id="LVYD01000057">
    <property type="protein sequence ID" value="OQP61482.1"/>
    <property type="molecule type" value="Genomic_DNA"/>
</dbReference>
<protein>
    <recommendedName>
        <fullName evidence="4">Potassium channel domain-containing protein</fullName>
    </recommendedName>
</protein>
<evidence type="ECO:0000313" key="3">
    <source>
        <dbReference type="Proteomes" id="UP000192796"/>
    </source>
</evidence>
<keyword evidence="1" id="KW-0812">Transmembrane</keyword>
<dbReference type="AlphaFoldDB" id="A0A1V9FT13"/>
<keyword evidence="1" id="KW-1133">Transmembrane helix</keyword>
<keyword evidence="1" id="KW-0472">Membrane</keyword>
<feature type="transmembrane region" description="Helical" evidence="1">
    <location>
        <begin position="20"/>
        <end position="41"/>
    </location>
</feature>
<dbReference type="Proteomes" id="UP000192796">
    <property type="component" value="Unassembled WGS sequence"/>
</dbReference>
<dbReference type="STRING" id="1703345.A3860_31640"/>
<dbReference type="OrthoDB" id="465094at2"/>
<evidence type="ECO:0000256" key="1">
    <source>
        <dbReference type="SAM" id="Phobius"/>
    </source>
</evidence>
<keyword evidence="3" id="KW-1185">Reference proteome</keyword>
<sequence length="114" mass="12874">MYEHKKQPLAPRKVFYQRILKNLIVALFIMALCLLIGVVGFHSTCANIRWLDAFHNSAMLLSGMGPVLPNLCDTGIWFSSFYALFSGVVFITNIGVILAPAIHRFFHKLHLEAK</sequence>
<evidence type="ECO:0000313" key="2">
    <source>
        <dbReference type="EMBL" id="OQP61482.1"/>
    </source>
</evidence>
<name>A0A1V9FT13_9BACT</name>
<dbReference type="RefSeq" id="WP_081150642.1">
    <property type="nucleotide sequence ID" value="NZ_LVYD01000057.1"/>
</dbReference>
<feature type="transmembrane region" description="Helical" evidence="1">
    <location>
        <begin position="76"/>
        <end position="99"/>
    </location>
</feature>
<accession>A0A1V9FT13</accession>
<reference evidence="2 3" key="1">
    <citation type="submission" date="2016-03" db="EMBL/GenBank/DDBJ databases">
        <title>Niastella vici sp. nov., isolated from farmland soil.</title>
        <authorList>
            <person name="Chen L."/>
            <person name="Wang D."/>
            <person name="Yang S."/>
            <person name="Wang G."/>
        </authorList>
    </citation>
    <scope>NUCLEOTIDE SEQUENCE [LARGE SCALE GENOMIC DNA]</scope>
    <source>
        <strain evidence="2 3">DJ57</strain>
    </source>
</reference>
<proteinExistence type="predicted"/>
<gene>
    <name evidence="2" type="ORF">A3860_31640</name>
</gene>
<comment type="caution">
    <text evidence="2">The sequence shown here is derived from an EMBL/GenBank/DDBJ whole genome shotgun (WGS) entry which is preliminary data.</text>
</comment>
<organism evidence="2 3">
    <name type="scientific">Niastella vici</name>
    <dbReference type="NCBI Taxonomy" id="1703345"/>
    <lineage>
        <taxon>Bacteria</taxon>
        <taxon>Pseudomonadati</taxon>
        <taxon>Bacteroidota</taxon>
        <taxon>Chitinophagia</taxon>
        <taxon>Chitinophagales</taxon>
        <taxon>Chitinophagaceae</taxon>
        <taxon>Niastella</taxon>
    </lineage>
</organism>